<keyword evidence="12 23" id="KW-0418">Kinase</keyword>
<evidence type="ECO:0000256" key="7">
    <source>
        <dbReference type="ARBA" id="ARBA00022679"/>
    </source>
</evidence>
<evidence type="ECO:0000259" key="22">
    <source>
        <dbReference type="PROSITE" id="PS50011"/>
    </source>
</evidence>
<dbReference type="GO" id="GO:0005886">
    <property type="term" value="C:plasma membrane"/>
    <property type="evidence" value="ECO:0007669"/>
    <property type="project" value="UniProtKB-SubCell"/>
</dbReference>
<evidence type="ECO:0000256" key="16">
    <source>
        <dbReference type="ARBA" id="ARBA00023170"/>
    </source>
</evidence>
<evidence type="ECO:0000256" key="20">
    <source>
        <dbReference type="PROSITE-ProRule" id="PRU10141"/>
    </source>
</evidence>
<keyword evidence="17" id="KW-0325">Glycoprotein</keyword>
<evidence type="ECO:0000256" key="5">
    <source>
        <dbReference type="ARBA" id="ARBA00022553"/>
    </source>
</evidence>
<evidence type="ECO:0000313" key="24">
    <source>
        <dbReference type="Proteomes" id="UP000634136"/>
    </source>
</evidence>
<reference evidence="23" key="1">
    <citation type="submission" date="2020-09" db="EMBL/GenBank/DDBJ databases">
        <title>Genome-Enabled Discovery of Anthraquinone Biosynthesis in Senna tora.</title>
        <authorList>
            <person name="Kang S.-H."/>
            <person name="Pandey R.P."/>
            <person name="Lee C.-M."/>
            <person name="Sim J.-S."/>
            <person name="Jeong J.-T."/>
            <person name="Choi B.-S."/>
            <person name="Jung M."/>
            <person name="Ginzburg D."/>
            <person name="Zhao K."/>
            <person name="Won S.Y."/>
            <person name="Oh T.-J."/>
            <person name="Yu Y."/>
            <person name="Kim N.-H."/>
            <person name="Lee O.R."/>
            <person name="Lee T.-H."/>
            <person name="Bashyal P."/>
            <person name="Kim T.-S."/>
            <person name="Lee W.-H."/>
            <person name="Kawkins C."/>
            <person name="Kim C.-K."/>
            <person name="Kim J.S."/>
            <person name="Ahn B.O."/>
            <person name="Rhee S.Y."/>
            <person name="Sohng J.K."/>
        </authorList>
    </citation>
    <scope>NUCLEOTIDE SEQUENCE</scope>
    <source>
        <tissue evidence="23">Leaf</tissue>
    </source>
</reference>
<comment type="subcellular location">
    <subcellularLocation>
        <location evidence="1">Cell membrane</location>
        <topology evidence="1">Single-pass membrane protein</topology>
    </subcellularLocation>
</comment>
<keyword evidence="15" id="KW-0472">Membrane</keyword>
<dbReference type="Proteomes" id="UP000634136">
    <property type="component" value="Unassembled WGS sequence"/>
</dbReference>
<dbReference type="PANTHER" id="PTHR46146">
    <property type="entry name" value="SERINE/THREONINE-PROTEIN KINASE-LIKE PROTEIN CCR4"/>
    <property type="match status" value="1"/>
</dbReference>
<sequence length="696" mass="78778">MGNFPKCFGDSNARKQPSSTTTIEQLCQCHRFSFPQLQKLTHNFHQTRLIGQGAFGYVYRSSISINGRPKEIAIKRAKNSPQGMAQIENEILFSCQLHHPNLISLLGFCNEKEEKIAVYEFMPNGSLKHQLYNHPMILSSWKKRLEISIGAARGLHYLHTGAKRTVVHRDFKIGDVLLDEDWNPRITDLGLSLKGPKFSSKPKPIEAKLAGTLVYLAPEYMYEGRVSDKSDVHSFAAVLVELVCGKTPYEVAKEMGRDRDIYEDEDGDDSPFKNPGKYIKFIVERGNGEKIIDPNLVGKIGAECWKVYIDVVERCLNRDENERPGMGEVEVELERALELQEQAEANNDGNSDPRKQSSSSTTIEQLCHRFSFRHLQKSTHNFHESRLIGRGSFSEVYRASLSLDNGQTKEVAIKRVRPDSPEGVVLSFENEILLLCQLHHPNLIPLLGFCIDEKEMIVVYEYMPNGNLAHQLFTNVPDSPPPSWKRRLEIGMGAARGLHYLHAGVKRTIVHRDFKPTNILLDENWNPRISDFGLSFTGPKFSSDPKPIEADRIAGTLEYMAKEYAFFGEISDKSDVYSFGVVLVELVCGKSSRGVREEMEKEEGAYSLNVGKYMKEIVERGNGERIIDPNLVGKIGAECWKLYVDIVERCLDEDASERPGMGEVEVELERALELQEQDEANNEFVHHPKATSNSQQ</sequence>
<keyword evidence="6" id="KW-0433">Leucine-rich repeat</keyword>
<dbReference type="Pfam" id="PF00069">
    <property type="entry name" value="Pkinase"/>
    <property type="match status" value="1"/>
</dbReference>
<keyword evidence="3" id="KW-1003">Cell membrane</keyword>
<keyword evidence="24" id="KW-1185">Reference proteome</keyword>
<comment type="catalytic activity">
    <reaction evidence="18">
        <text>L-threonyl-[protein] + ATP = O-phospho-L-threonyl-[protein] + ADP + H(+)</text>
        <dbReference type="Rhea" id="RHEA:46608"/>
        <dbReference type="Rhea" id="RHEA-COMP:11060"/>
        <dbReference type="Rhea" id="RHEA-COMP:11605"/>
        <dbReference type="ChEBI" id="CHEBI:15378"/>
        <dbReference type="ChEBI" id="CHEBI:30013"/>
        <dbReference type="ChEBI" id="CHEBI:30616"/>
        <dbReference type="ChEBI" id="CHEBI:61977"/>
        <dbReference type="ChEBI" id="CHEBI:456216"/>
        <dbReference type="EC" id="2.7.11.1"/>
    </reaction>
</comment>
<evidence type="ECO:0000256" key="2">
    <source>
        <dbReference type="ARBA" id="ARBA00012513"/>
    </source>
</evidence>
<keyword evidence="14" id="KW-1133">Transmembrane helix</keyword>
<keyword evidence="4" id="KW-0723">Serine/threonine-protein kinase</keyword>
<comment type="caution">
    <text evidence="23">The sequence shown here is derived from an EMBL/GenBank/DDBJ whole genome shotgun (WGS) entry which is preliminary data.</text>
</comment>
<keyword evidence="9" id="KW-0732">Signal</keyword>
<dbReference type="EC" id="2.7.11.1" evidence="2"/>
<dbReference type="AlphaFoldDB" id="A0A834WIC7"/>
<evidence type="ECO:0000256" key="4">
    <source>
        <dbReference type="ARBA" id="ARBA00022527"/>
    </source>
</evidence>
<evidence type="ECO:0000256" key="8">
    <source>
        <dbReference type="ARBA" id="ARBA00022692"/>
    </source>
</evidence>
<dbReference type="EMBL" id="JAAIUW010000008">
    <property type="protein sequence ID" value="KAF7820491.1"/>
    <property type="molecule type" value="Genomic_DNA"/>
</dbReference>
<evidence type="ECO:0000256" key="10">
    <source>
        <dbReference type="ARBA" id="ARBA00022737"/>
    </source>
</evidence>
<evidence type="ECO:0000256" key="21">
    <source>
        <dbReference type="SAM" id="MobiDB-lite"/>
    </source>
</evidence>
<proteinExistence type="predicted"/>
<dbReference type="Pfam" id="PF07714">
    <property type="entry name" value="PK_Tyr_Ser-Thr"/>
    <property type="match status" value="1"/>
</dbReference>
<evidence type="ECO:0000256" key="11">
    <source>
        <dbReference type="ARBA" id="ARBA00022741"/>
    </source>
</evidence>
<comment type="catalytic activity">
    <reaction evidence="19">
        <text>L-seryl-[protein] + ATP = O-phospho-L-seryl-[protein] + ADP + H(+)</text>
        <dbReference type="Rhea" id="RHEA:17989"/>
        <dbReference type="Rhea" id="RHEA-COMP:9863"/>
        <dbReference type="Rhea" id="RHEA-COMP:11604"/>
        <dbReference type="ChEBI" id="CHEBI:15378"/>
        <dbReference type="ChEBI" id="CHEBI:29999"/>
        <dbReference type="ChEBI" id="CHEBI:30616"/>
        <dbReference type="ChEBI" id="CHEBI:83421"/>
        <dbReference type="ChEBI" id="CHEBI:456216"/>
        <dbReference type="EC" id="2.7.11.1"/>
    </reaction>
</comment>
<dbReference type="InterPro" id="IPR008271">
    <property type="entry name" value="Ser/Thr_kinase_AS"/>
</dbReference>
<evidence type="ECO:0000256" key="6">
    <source>
        <dbReference type="ARBA" id="ARBA00022614"/>
    </source>
</evidence>
<evidence type="ECO:0000313" key="23">
    <source>
        <dbReference type="EMBL" id="KAF7820491.1"/>
    </source>
</evidence>
<dbReference type="InterPro" id="IPR017441">
    <property type="entry name" value="Protein_kinase_ATP_BS"/>
</dbReference>
<feature type="binding site" evidence="20">
    <location>
        <position position="75"/>
    </location>
    <ligand>
        <name>ATP</name>
        <dbReference type="ChEBI" id="CHEBI:30616"/>
    </ligand>
</feature>
<dbReference type="Gene3D" id="1.10.510.10">
    <property type="entry name" value="Transferase(Phosphotransferase) domain 1"/>
    <property type="match status" value="2"/>
</dbReference>
<dbReference type="PROSITE" id="PS50011">
    <property type="entry name" value="PROTEIN_KINASE_DOM"/>
    <property type="match status" value="2"/>
</dbReference>
<dbReference type="OrthoDB" id="1658195at2759"/>
<keyword evidence="11 20" id="KW-0547">Nucleotide-binding</keyword>
<dbReference type="Gene3D" id="3.30.200.20">
    <property type="entry name" value="Phosphorylase Kinase, domain 1"/>
    <property type="match status" value="2"/>
</dbReference>
<evidence type="ECO:0000256" key="18">
    <source>
        <dbReference type="ARBA" id="ARBA00047899"/>
    </source>
</evidence>
<dbReference type="PROSITE" id="PS00107">
    <property type="entry name" value="PROTEIN_KINASE_ATP"/>
    <property type="match status" value="2"/>
</dbReference>
<dbReference type="InterPro" id="IPR011009">
    <property type="entry name" value="Kinase-like_dom_sf"/>
</dbReference>
<feature type="region of interest" description="Disordered" evidence="21">
    <location>
        <begin position="677"/>
        <end position="696"/>
    </location>
</feature>
<organism evidence="23 24">
    <name type="scientific">Senna tora</name>
    <dbReference type="NCBI Taxonomy" id="362788"/>
    <lineage>
        <taxon>Eukaryota</taxon>
        <taxon>Viridiplantae</taxon>
        <taxon>Streptophyta</taxon>
        <taxon>Embryophyta</taxon>
        <taxon>Tracheophyta</taxon>
        <taxon>Spermatophyta</taxon>
        <taxon>Magnoliopsida</taxon>
        <taxon>eudicotyledons</taxon>
        <taxon>Gunneridae</taxon>
        <taxon>Pentapetalae</taxon>
        <taxon>rosids</taxon>
        <taxon>fabids</taxon>
        <taxon>Fabales</taxon>
        <taxon>Fabaceae</taxon>
        <taxon>Caesalpinioideae</taxon>
        <taxon>Cassia clade</taxon>
        <taxon>Senna</taxon>
    </lineage>
</organism>
<dbReference type="InterPro" id="IPR001245">
    <property type="entry name" value="Ser-Thr/Tyr_kinase_cat_dom"/>
</dbReference>
<dbReference type="GO" id="GO:0004674">
    <property type="term" value="F:protein serine/threonine kinase activity"/>
    <property type="evidence" value="ECO:0007669"/>
    <property type="project" value="UniProtKB-KW"/>
</dbReference>
<feature type="domain" description="Protein kinase" evidence="22">
    <location>
        <begin position="44"/>
        <end position="337"/>
    </location>
</feature>
<keyword evidence="7" id="KW-0808">Transferase</keyword>
<keyword evidence="5" id="KW-0597">Phosphoprotein</keyword>
<keyword evidence="16 23" id="KW-0675">Receptor</keyword>
<evidence type="ECO:0000256" key="15">
    <source>
        <dbReference type="ARBA" id="ARBA00023136"/>
    </source>
</evidence>
<dbReference type="PANTHER" id="PTHR46146:SF3">
    <property type="entry name" value="SERINE_THREONINE-PROTEIN KINASE-LIKE PROTEIN CCR3-RELATED"/>
    <property type="match status" value="1"/>
</dbReference>
<evidence type="ECO:0000256" key="1">
    <source>
        <dbReference type="ARBA" id="ARBA00004162"/>
    </source>
</evidence>
<dbReference type="SUPFAM" id="SSF56112">
    <property type="entry name" value="Protein kinase-like (PK-like)"/>
    <property type="match status" value="2"/>
</dbReference>
<accession>A0A834WIC7</accession>
<keyword evidence="8" id="KW-0812">Transmembrane</keyword>
<evidence type="ECO:0000256" key="19">
    <source>
        <dbReference type="ARBA" id="ARBA00048679"/>
    </source>
</evidence>
<keyword evidence="10" id="KW-0677">Repeat</keyword>
<feature type="domain" description="Protein kinase" evidence="22">
    <location>
        <begin position="382"/>
        <end position="685"/>
    </location>
</feature>
<dbReference type="GO" id="GO:0005524">
    <property type="term" value="F:ATP binding"/>
    <property type="evidence" value="ECO:0007669"/>
    <property type="project" value="UniProtKB-UniRule"/>
</dbReference>
<gene>
    <name evidence="23" type="ORF">G2W53_025946</name>
</gene>
<name>A0A834WIC7_9FABA</name>
<evidence type="ECO:0000256" key="12">
    <source>
        <dbReference type="ARBA" id="ARBA00022777"/>
    </source>
</evidence>
<keyword evidence="13 20" id="KW-0067">ATP-binding</keyword>
<evidence type="ECO:0000256" key="3">
    <source>
        <dbReference type="ARBA" id="ARBA00022475"/>
    </source>
</evidence>
<dbReference type="PROSITE" id="PS00108">
    <property type="entry name" value="PROTEIN_KINASE_ST"/>
    <property type="match status" value="1"/>
</dbReference>
<evidence type="ECO:0000256" key="17">
    <source>
        <dbReference type="ARBA" id="ARBA00023180"/>
    </source>
</evidence>
<evidence type="ECO:0000256" key="14">
    <source>
        <dbReference type="ARBA" id="ARBA00022989"/>
    </source>
</evidence>
<dbReference type="FunFam" id="1.10.510.10:FF:000358">
    <property type="entry name" value="Putative leucine-rich repeat receptor-like serine/threonine-protein kinase"/>
    <property type="match status" value="1"/>
</dbReference>
<evidence type="ECO:0000256" key="9">
    <source>
        <dbReference type="ARBA" id="ARBA00022729"/>
    </source>
</evidence>
<evidence type="ECO:0000256" key="13">
    <source>
        <dbReference type="ARBA" id="ARBA00022840"/>
    </source>
</evidence>
<dbReference type="FunFam" id="3.30.200.20:FF:000039">
    <property type="entry name" value="receptor-like protein kinase FERONIA"/>
    <property type="match status" value="1"/>
</dbReference>
<dbReference type="InterPro" id="IPR000719">
    <property type="entry name" value="Prot_kinase_dom"/>
</dbReference>
<feature type="binding site" evidence="20">
    <location>
        <position position="414"/>
    </location>
    <ligand>
        <name>ATP</name>
        <dbReference type="ChEBI" id="CHEBI:30616"/>
    </ligand>
</feature>
<protein>
    <recommendedName>
        <fullName evidence="2">non-specific serine/threonine protein kinase</fullName>
        <ecNumber evidence="2">2.7.11.1</ecNumber>
    </recommendedName>
</protein>